<keyword evidence="2" id="KW-1185">Reference proteome</keyword>
<name>A0AAN6Z7Y5_9PEZI</name>
<dbReference type="Proteomes" id="UP001302602">
    <property type="component" value="Unassembled WGS sequence"/>
</dbReference>
<dbReference type="EMBL" id="MU853223">
    <property type="protein sequence ID" value="KAK4129095.1"/>
    <property type="molecule type" value="Genomic_DNA"/>
</dbReference>
<dbReference type="GeneID" id="87824525"/>
<dbReference type="AlphaFoldDB" id="A0AAN6Z7Y5"/>
<proteinExistence type="predicted"/>
<evidence type="ECO:0000313" key="2">
    <source>
        <dbReference type="Proteomes" id="UP001302602"/>
    </source>
</evidence>
<gene>
    <name evidence="1" type="ORF">N657DRAFT_53365</name>
</gene>
<reference evidence="1" key="2">
    <citation type="submission" date="2023-05" db="EMBL/GenBank/DDBJ databases">
        <authorList>
            <consortium name="Lawrence Berkeley National Laboratory"/>
            <person name="Steindorff A."/>
            <person name="Hensen N."/>
            <person name="Bonometti L."/>
            <person name="Westerberg I."/>
            <person name="Brannstrom I.O."/>
            <person name="Guillou S."/>
            <person name="Cros-Aarteil S."/>
            <person name="Calhoun S."/>
            <person name="Haridas S."/>
            <person name="Kuo A."/>
            <person name="Mondo S."/>
            <person name="Pangilinan J."/>
            <person name="Riley R."/>
            <person name="Labutti K."/>
            <person name="Andreopoulos B."/>
            <person name="Lipzen A."/>
            <person name="Chen C."/>
            <person name="Yanf M."/>
            <person name="Daum C."/>
            <person name="Ng V."/>
            <person name="Clum A."/>
            <person name="Ohm R."/>
            <person name="Martin F."/>
            <person name="Silar P."/>
            <person name="Natvig D."/>
            <person name="Lalanne C."/>
            <person name="Gautier V."/>
            <person name="Ament-Velasquez S.L."/>
            <person name="Kruys A."/>
            <person name="Hutchinson M.I."/>
            <person name="Powell A.J."/>
            <person name="Barry K."/>
            <person name="Miller A.N."/>
            <person name="Grigoriev I.V."/>
            <person name="Debuchy R."/>
            <person name="Gladieux P."/>
            <person name="Thoren M.H."/>
            <person name="Johannesson H."/>
        </authorList>
    </citation>
    <scope>NUCLEOTIDE SEQUENCE</scope>
    <source>
        <strain evidence="1">CBS 731.68</strain>
    </source>
</reference>
<accession>A0AAN6Z7Y5</accession>
<organism evidence="1 2">
    <name type="scientific">Parathielavia appendiculata</name>
    <dbReference type="NCBI Taxonomy" id="2587402"/>
    <lineage>
        <taxon>Eukaryota</taxon>
        <taxon>Fungi</taxon>
        <taxon>Dikarya</taxon>
        <taxon>Ascomycota</taxon>
        <taxon>Pezizomycotina</taxon>
        <taxon>Sordariomycetes</taxon>
        <taxon>Sordariomycetidae</taxon>
        <taxon>Sordariales</taxon>
        <taxon>Chaetomiaceae</taxon>
        <taxon>Parathielavia</taxon>
    </lineage>
</organism>
<sequence length="151" mass="16713">MQCRESSSDPPLWRYFSSRNSRCGCGIPSAAHVRRFSAFGSLTKYSVAELVEDWQDGYSSLNAEAAVAKSVEMAFGFQPISEDVGWPLQCPLSTRDLKRPAPMWLGQIELDKKIFLPFRQGQAQQGSKSCAVLHVQRSIDCNCSMLGLCSA</sequence>
<protein>
    <submittedName>
        <fullName evidence="1">Uncharacterized protein</fullName>
    </submittedName>
</protein>
<dbReference type="RefSeq" id="XP_062652866.1">
    <property type="nucleotide sequence ID" value="XM_062787755.1"/>
</dbReference>
<evidence type="ECO:0000313" key="1">
    <source>
        <dbReference type="EMBL" id="KAK4129095.1"/>
    </source>
</evidence>
<comment type="caution">
    <text evidence="1">The sequence shown here is derived from an EMBL/GenBank/DDBJ whole genome shotgun (WGS) entry which is preliminary data.</text>
</comment>
<reference evidence="1" key="1">
    <citation type="journal article" date="2023" name="Mol. Phylogenet. Evol.">
        <title>Genome-scale phylogeny and comparative genomics of the fungal order Sordariales.</title>
        <authorList>
            <person name="Hensen N."/>
            <person name="Bonometti L."/>
            <person name="Westerberg I."/>
            <person name="Brannstrom I.O."/>
            <person name="Guillou S."/>
            <person name="Cros-Aarteil S."/>
            <person name="Calhoun S."/>
            <person name="Haridas S."/>
            <person name="Kuo A."/>
            <person name="Mondo S."/>
            <person name="Pangilinan J."/>
            <person name="Riley R."/>
            <person name="LaButti K."/>
            <person name="Andreopoulos B."/>
            <person name="Lipzen A."/>
            <person name="Chen C."/>
            <person name="Yan M."/>
            <person name="Daum C."/>
            <person name="Ng V."/>
            <person name="Clum A."/>
            <person name="Steindorff A."/>
            <person name="Ohm R.A."/>
            <person name="Martin F."/>
            <person name="Silar P."/>
            <person name="Natvig D.O."/>
            <person name="Lalanne C."/>
            <person name="Gautier V."/>
            <person name="Ament-Velasquez S.L."/>
            <person name="Kruys A."/>
            <person name="Hutchinson M.I."/>
            <person name="Powell A.J."/>
            <person name="Barry K."/>
            <person name="Miller A.N."/>
            <person name="Grigoriev I.V."/>
            <person name="Debuchy R."/>
            <person name="Gladieux P."/>
            <person name="Hiltunen Thoren M."/>
            <person name="Johannesson H."/>
        </authorList>
    </citation>
    <scope>NUCLEOTIDE SEQUENCE</scope>
    <source>
        <strain evidence="1">CBS 731.68</strain>
    </source>
</reference>